<evidence type="ECO:0000313" key="2">
    <source>
        <dbReference type="EMBL" id="OMH78576.1"/>
    </source>
</evidence>
<name>A0A1R1PC83_ZANCU</name>
<evidence type="ECO:0000313" key="3">
    <source>
        <dbReference type="EMBL" id="OMH84990.1"/>
    </source>
</evidence>
<organism evidence="2 4">
    <name type="scientific">Zancudomyces culisetae</name>
    <name type="common">Gut fungus</name>
    <name type="synonym">Smittium culisetae</name>
    <dbReference type="NCBI Taxonomy" id="1213189"/>
    <lineage>
        <taxon>Eukaryota</taxon>
        <taxon>Fungi</taxon>
        <taxon>Fungi incertae sedis</taxon>
        <taxon>Zoopagomycota</taxon>
        <taxon>Kickxellomycotina</taxon>
        <taxon>Harpellomycetes</taxon>
        <taxon>Harpellales</taxon>
        <taxon>Legeriomycetaceae</taxon>
        <taxon>Zancudomyces</taxon>
    </lineage>
</organism>
<feature type="region of interest" description="Disordered" evidence="1">
    <location>
        <begin position="49"/>
        <end position="93"/>
    </location>
</feature>
<feature type="compositionally biased region" description="Basic and acidic residues" evidence="1">
    <location>
        <begin position="75"/>
        <end position="84"/>
    </location>
</feature>
<sequence>MKKKASIRHGGIINISRAKRRIKLEGTELLATTGDMLRLWEYKTIDESDWDKEDEQEECEDEVAFDEIDDDEFMDGEREEEKRGGNQMREGSNMGMDGMAQGGEMDRRNKLHRDVSTGSGDIGNGIERTDREEGGEGKGMMVQWGDKRWDRQKGGESSTSSRKQGIYDRIKLKAGVWRNTGASKDSNQPDGCELCSSTECRQQQSEHSGCANARWSSGGADGAPGCCNGGGVESNYTQQFVHKWNR</sequence>
<feature type="compositionally biased region" description="Acidic residues" evidence="1">
    <location>
        <begin position="49"/>
        <end position="74"/>
    </location>
</feature>
<feature type="compositionally biased region" description="Basic and acidic residues" evidence="1">
    <location>
        <begin position="127"/>
        <end position="136"/>
    </location>
</feature>
<reference evidence="4" key="1">
    <citation type="submission" date="2017-01" db="EMBL/GenBank/DDBJ databases">
        <authorList>
            <person name="Wang Y."/>
            <person name="White M."/>
            <person name="Kvist S."/>
            <person name="Moncalvo J.-M."/>
        </authorList>
    </citation>
    <scope>NUCLEOTIDE SEQUENCE [LARGE SCALE GENOMIC DNA]</scope>
    <source>
        <strain evidence="4">COL-18-3</strain>
    </source>
</reference>
<feature type="region of interest" description="Disordered" evidence="1">
    <location>
        <begin position="114"/>
        <end position="140"/>
    </location>
</feature>
<dbReference type="AlphaFoldDB" id="A0A1R1PC83"/>
<protein>
    <submittedName>
        <fullName evidence="2">Uncharacterized protein</fullName>
    </submittedName>
</protein>
<dbReference type="Proteomes" id="UP000188320">
    <property type="component" value="Unassembled WGS sequence"/>
</dbReference>
<evidence type="ECO:0000256" key="1">
    <source>
        <dbReference type="SAM" id="MobiDB-lite"/>
    </source>
</evidence>
<evidence type="ECO:0000313" key="4">
    <source>
        <dbReference type="Proteomes" id="UP000188320"/>
    </source>
</evidence>
<keyword evidence="4" id="KW-1185">Reference proteome</keyword>
<dbReference type="EMBL" id="LSSK01001890">
    <property type="protein sequence ID" value="OMH78576.1"/>
    <property type="molecule type" value="Genomic_DNA"/>
</dbReference>
<proteinExistence type="predicted"/>
<comment type="caution">
    <text evidence="2">The sequence shown here is derived from an EMBL/GenBank/DDBJ whole genome shotgun (WGS) entry which is preliminary data.</text>
</comment>
<feature type="region of interest" description="Disordered" evidence="1">
    <location>
        <begin position="148"/>
        <end position="167"/>
    </location>
</feature>
<accession>A0A1R1PC83</accession>
<gene>
    <name evidence="3" type="ORF">AX774_g1465</name>
    <name evidence="2" type="ORF">AX774_g8035</name>
</gene>
<dbReference type="EMBL" id="LSSK01000122">
    <property type="protein sequence ID" value="OMH84990.1"/>
    <property type="molecule type" value="Genomic_DNA"/>
</dbReference>
<reference evidence="2" key="2">
    <citation type="submission" date="2017-01" db="EMBL/GenBank/DDBJ databases">
        <authorList>
            <person name="Mah S.A."/>
            <person name="Swanson W.J."/>
            <person name="Moy G.W."/>
            <person name="Vacquier V.D."/>
        </authorList>
    </citation>
    <scope>NUCLEOTIDE SEQUENCE [LARGE SCALE GENOMIC DNA]</scope>
    <source>
        <strain evidence="2">COL-18-3</strain>
    </source>
</reference>